<accession>A0A653E602</accession>
<organism evidence="1">
    <name type="scientific">Pseudomonas marincola</name>
    <dbReference type="NCBI Taxonomy" id="437900"/>
    <lineage>
        <taxon>Bacteria</taxon>
        <taxon>Pseudomonadati</taxon>
        <taxon>Pseudomonadota</taxon>
        <taxon>Gammaproteobacteria</taxon>
        <taxon>Pseudomonadales</taxon>
        <taxon>Pseudomonadaceae</taxon>
        <taxon>Pseudomonas</taxon>
    </lineage>
</organism>
<protein>
    <submittedName>
        <fullName evidence="1">Uncharacterized protein</fullName>
    </submittedName>
</protein>
<reference evidence="1" key="1">
    <citation type="submission" date="2019-02" db="EMBL/GenBank/DDBJ databases">
        <authorList>
            <consortium name="Genoscope - CEA"/>
            <person name="William W."/>
        </authorList>
    </citation>
    <scope>NUCLEOTIDE SEQUENCE [LARGE SCALE GENOMIC DNA]</scope>
    <source>
        <strain evidence="1">YSy11</strain>
    </source>
</reference>
<sequence length="312" mass="35832">MLALIKAWLSANVFRVNPHQEKFVILRFIDLYYKGQKDSIVGLLIQSGDDEYPGNKIVAQVWRYSAYISIPKLLNPFRAKRTFTTLSPEQKAKRIEQYGHLNYFEIFNREYGFHLMRSGIHWSNGAQTHDSITSKSGYVSFPWTEFDLQSSTICGADGIERVEPKDYKASSNLKDSLIRFVFLLRDHDGEEIRAYCYLEKRVYRVGTGWIKKYFGAIRPRRTFLSMDIRFDGETGTEKGSWKGGTVGAGVLAGEGDKFEAQYLIEKYCAGQHRAKGNNYSMTLLGREPDSVFTHEMYRKAAAERRGEVYTPA</sequence>
<gene>
    <name evidence="1" type="ORF">PMYSY11_3133</name>
</gene>
<dbReference type="RefSeq" id="WP_150548748.1">
    <property type="nucleotide sequence ID" value="NZ_LR215729.2"/>
</dbReference>
<dbReference type="InterPro" id="IPR057463">
    <property type="entry name" value="Acb3"/>
</dbReference>
<dbReference type="Pfam" id="PF25187">
    <property type="entry name" value="Acb3"/>
    <property type="match status" value="1"/>
</dbReference>
<name>A0A653E602_9PSED</name>
<dbReference type="EMBL" id="LR215729">
    <property type="protein sequence ID" value="VEV98177.1"/>
    <property type="molecule type" value="Genomic_DNA"/>
</dbReference>
<proteinExistence type="predicted"/>
<evidence type="ECO:0000313" key="1">
    <source>
        <dbReference type="EMBL" id="VEV98177.1"/>
    </source>
</evidence>
<dbReference type="AlphaFoldDB" id="A0A653E602"/>